<dbReference type="SUPFAM" id="SSF51120">
    <property type="entry name" value="beta-Roll"/>
    <property type="match status" value="2"/>
</dbReference>
<accession>A0A1N7KEV1</accession>
<dbReference type="PANTHER" id="PTHR38340:SF1">
    <property type="entry name" value="S-LAYER PROTEIN"/>
    <property type="match status" value="1"/>
</dbReference>
<dbReference type="Gene3D" id="2.150.10.10">
    <property type="entry name" value="Serralysin-like metalloprotease, C-terminal"/>
    <property type="match status" value="4"/>
</dbReference>
<sequence length="528" mass="53962">MTTHNFGGFRVTNDGSGVPLSVHGATMGWMTSEFFRFKYAIDTPAAGQFSPITVDLAPPSKLLTVNLTSQGSTSRMFLDDVGAIARYTWVQDGETKVTTVLSVQTDVNQFAYFALAGDALPTITSTSHYNAFVASVTSITSEIGKGQATFGPGSLHNMEKALAYTSTSDDDYIAGVDGVDDWSERPLEAGVGADTVIGTSGTDWVRGGNGNDSLVGADGDDRLYGENGHDMLYGGAGSDSLFGGNGNDLIDGGDNADSLVGGSGDDTIYGGNGADRVRGDTGNDLLFGENGNDNMNGGGGSDTMYGGSGDDTVRGDGGTDLLFGEDGNDVMGGGAGADTIYGGAGDDTMDGGTHADLMYGGDGNDVMNGGSGADVLFGEADDDVLRGSSGNDVLYGGIGNDTLDGGTGHDLLYADAGNNAMNGGAGNDTLVSGLGDDTMTGGKGEDVFVISSVLGDSHITDFLGRDGDRLYISSDLAADVETAMGLATEEGRVVTFDFGAAGTLTLEKTSIALIENFVEIWTVPEDFL</sequence>
<reference evidence="3 4" key="1">
    <citation type="submission" date="2017-01" db="EMBL/GenBank/DDBJ databases">
        <authorList>
            <person name="Mah S.A."/>
            <person name="Swanson W.J."/>
            <person name="Moy G.W."/>
            <person name="Vacquier V.D."/>
        </authorList>
    </citation>
    <scope>NUCLEOTIDE SEQUENCE [LARGE SCALE GENOMIC DNA]</scope>
    <source>
        <strain evidence="3 4">DSM 26375</strain>
    </source>
</reference>
<proteinExistence type="predicted"/>
<dbReference type="OrthoDB" id="9342475at2"/>
<dbReference type="EMBL" id="FTOT01000001">
    <property type="protein sequence ID" value="SIS60095.1"/>
    <property type="molecule type" value="Genomic_DNA"/>
</dbReference>
<dbReference type="Pfam" id="PF00353">
    <property type="entry name" value="HemolysinCabind"/>
    <property type="match status" value="6"/>
</dbReference>
<dbReference type="PRINTS" id="PR00313">
    <property type="entry name" value="CABNDNGRPT"/>
</dbReference>
<keyword evidence="2" id="KW-0964">Secreted</keyword>
<name>A0A1N7KEV1_9RHOB</name>
<dbReference type="InterPro" id="IPR018511">
    <property type="entry name" value="Hemolysin-typ_Ca-bd_CS"/>
</dbReference>
<dbReference type="STRING" id="1086013.SAMN05421774_101385"/>
<dbReference type="PANTHER" id="PTHR38340">
    <property type="entry name" value="S-LAYER PROTEIN"/>
    <property type="match status" value="1"/>
</dbReference>
<organism evidence="3 4">
    <name type="scientific">Gemmobacter megaterium</name>
    <dbReference type="NCBI Taxonomy" id="1086013"/>
    <lineage>
        <taxon>Bacteria</taxon>
        <taxon>Pseudomonadati</taxon>
        <taxon>Pseudomonadota</taxon>
        <taxon>Alphaproteobacteria</taxon>
        <taxon>Rhodobacterales</taxon>
        <taxon>Paracoccaceae</taxon>
        <taxon>Gemmobacter</taxon>
    </lineage>
</organism>
<dbReference type="InterPro" id="IPR001343">
    <property type="entry name" value="Hemolysn_Ca-bd"/>
</dbReference>
<evidence type="ECO:0000256" key="2">
    <source>
        <dbReference type="ARBA" id="ARBA00022525"/>
    </source>
</evidence>
<protein>
    <submittedName>
        <fullName evidence="3">Ca2+-binding protein, RTX toxin-related</fullName>
    </submittedName>
</protein>
<dbReference type="GO" id="GO:0005509">
    <property type="term" value="F:calcium ion binding"/>
    <property type="evidence" value="ECO:0007669"/>
    <property type="project" value="InterPro"/>
</dbReference>
<comment type="subcellular location">
    <subcellularLocation>
        <location evidence="1">Secreted</location>
    </subcellularLocation>
</comment>
<evidence type="ECO:0000256" key="1">
    <source>
        <dbReference type="ARBA" id="ARBA00004613"/>
    </source>
</evidence>
<evidence type="ECO:0000313" key="3">
    <source>
        <dbReference type="EMBL" id="SIS60095.1"/>
    </source>
</evidence>
<keyword evidence="4" id="KW-1185">Reference proteome</keyword>
<evidence type="ECO:0000313" key="4">
    <source>
        <dbReference type="Proteomes" id="UP000186141"/>
    </source>
</evidence>
<gene>
    <name evidence="3" type="ORF">SAMN05421774_101385</name>
</gene>
<dbReference type="PROSITE" id="PS00330">
    <property type="entry name" value="HEMOLYSIN_CALCIUM"/>
    <property type="match status" value="4"/>
</dbReference>
<dbReference type="AlphaFoldDB" id="A0A1N7KEV1"/>
<dbReference type="RefSeq" id="WP_076528159.1">
    <property type="nucleotide sequence ID" value="NZ_BMEH01000001.1"/>
</dbReference>
<dbReference type="InterPro" id="IPR011049">
    <property type="entry name" value="Serralysin-like_metalloprot_C"/>
</dbReference>
<dbReference type="InterPro" id="IPR050557">
    <property type="entry name" value="RTX_toxin/Mannuronan_C5-epim"/>
</dbReference>
<dbReference type="Proteomes" id="UP000186141">
    <property type="component" value="Unassembled WGS sequence"/>
</dbReference>
<dbReference type="GO" id="GO:0005576">
    <property type="term" value="C:extracellular region"/>
    <property type="evidence" value="ECO:0007669"/>
    <property type="project" value="UniProtKB-SubCell"/>
</dbReference>